<accession>A0A150HGS2</accession>
<keyword evidence="3" id="KW-0012">Acyltransferase</keyword>
<dbReference type="Proteomes" id="UP000075357">
    <property type="component" value="Unassembled WGS sequence"/>
</dbReference>
<comment type="caution">
    <text evidence="3">The sequence shown here is derived from an EMBL/GenBank/DDBJ whole genome shotgun (WGS) entry which is preliminary data.</text>
</comment>
<dbReference type="EMBL" id="LRAD01000020">
    <property type="protein sequence ID" value="KXZ61312.1"/>
    <property type="molecule type" value="Genomic_DNA"/>
</dbReference>
<evidence type="ECO:0000256" key="1">
    <source>
        <dbReference type="PIRSR" id="PIRSR000443-1"/>
    </source>
</evidence>
<feature type="domain" description="AB hydrolase-1" evidence="2">
    <location>
        <begin position="65"/>
        <end position="321"/>
    </location>
</feature>
<dbReference type="GO" id="GO:0004414">
    <property type="term" value="F:homoserine O-acetyltransferase activity"/>
    <property type="evidence" value="ECO:0007669"/>
    <property type="project" value="UniProtKB-EC"/>
</dbReference>
<dbReference type="PIRSF" id="PIRSF000443">
    <property type="entry name" value="Homoser_Ac_trans"/>
    <property type="match status" value="1"/>
</dbReference>
<keyword evidence="3" id="KW-0808">Transferase</keyword>
<feature type="active site" evidence="1">
    <location>
        <position position="296"/>
    </location>
</feature>
<protein>
    <submittedName>
        <fullName evidence="3">Homoserine O-acetyltransferase</fullName>
        <ecNumber evidence="3">2.3.1.31</ecNumber>
    </submittedName>
</protein>
<dbReference type="RefSeq" id="WP_061682004.1">
    <property type="nucleotide sequence ID" value="NZ_LRAD01000020.1"/>
</dbReference>
<dbReference type="AlphaFoldDB" id="A0A150HGS2"/>
<evidence type="ECO:0000313" key="3">
    <source>
        <dbReference type="EMBL" id="KXZ61312.1"/>
    </source>
</evidence>
<evidence type="ECO:0000313" key="4">
    <source>
        <dbReference type="Proteomes" id="UP000075357"/>
    </source>
</evidence>
<feature type="active site" description="Nucleophile" evidence="1">
    <location>
        <position position="142"/>
    </location>
</feature>
<dbReference type="NCBIfam" id="NF005757">
    <property type="entry name" value="PRK07581.1"/>
    <property type="match status" value="1"/>
</dbReference>
<dbReference type="PANTHER" id="PTHR32268:SF15">
    <property type="entry name" value="HOMOSERINE ACETYLTRANSFERASE FAMILY PROTEIN (AFU_ORTHOLOGUE AFUA_1G15350)"/>
    <property type="match status" value="1"/>
</dbReference>
<dbReference type="InterPro" id="IPR008220">
    <property type="entry name" value="HAT_MetX-like"/>
</dbReference>
<keyword evidence="4" id="KW-1185">Reference proteome</keyword>
<dbReference type="InterPro" id="IPR000073">
    <property type="entry name" value="AB_hydrolase_1"/>
</dbReference>
<name>A0A150HGS2_9MICO</name>
<dbReference type="STRING" id="36807.Mlaev_00736"/>
<dbReference type="Pfam" id="PF00561">
    <property type="entry name" value="Abhydrolase_1"/>
    <property type="match status" value="1"/>
</dbReference>
<feature type="active site" evidence="1">
    <location>
        <position position="325"/>
    </location>
</feature>
<dbReference type="InterPro" id="IPR029058">
    <property type="entry name" value="AB_hydrolase_fold"/>
</dbReference>
<dbReference type="Gene3D" id="3.40.50.1820">
    <property type="entry name" value="alpha/beta hydrolase"/>
    <property type="match status" value="1"/>
</dbReference>
<dbReference type="PANTHER" id="PTHR32268">
    <property type="entry name" value="HOMOSERINE O-ACETYLTRANSFERASE"/>
    <property type="match status" value="1"/>
</dbReference>
<reference evidence="3 4" key="1">
    <citation type="submission" date="2016-01" db="EMBL/GenBank/DDBJ databases">
        <title>Draft genome sequences of Microbacterium laevaniformans LCDC 91-0039 and the type strain of Microbacterium hominis LCDC 84-209.</title>
        <authorList>
            <person name="Bernier A.-M."/>
            <person name="Bernard K."/>
        </authorList>
    </citation>
    <scope>NUCLEOTIDE SEQUENCE [LARGE SCALE GENOMIC DNA]</scope>
    <source>
        <strain evidence="3 4">LCDC 91-0039</strain>
    </source>
</reference>
<dbReference type="SUPFAM" id="SSF53474">
    <property type="entry name" value="alpha/beta-Hydrolases"/>
    <property type="match status" value="1"/>
</dbReference>
<dbReference type="PATRIC" id="fig|36807.3.peg.760"/>
<gene>
    <name evidence="3" type="primary">metX_1</name>
    <name evidence="3" type="ORF">Mlaev_00736</name>
</gene>
<proteinExistence type="predicted"/>
<sequence>MIDNPYYTDAVHQDFELISVGRLDLEEGGVIPDLKLAVRTWGTLNEAKDNAILIPTWYSGTHQIWADAYVGEGHALDPSRYFIVCVNQIGNGLSTSPHNTDDDAISMSRFPRVRIGDDVVAQERLLREHFGIDTLALVVGGSMGAQQTYEWAVRFPAKVLRAAPIAGTAKNTPHDFLFTETLNEQIWSDPGWNGGEYASHADVVDGLTRHAHLWGTMGFSTEFWKQEKWAALGFESMDAFLSGFLEPYFTAMDPNDLLSMAWKWQRGDVSRHTGGDLAAALGRITAKTFVMPISEDMFFPVRDCAAEQALVPGSELRVIEDVHGHLGLFAVDPGFIPQVDAALAELLDTPIAR</sequence>
<evidence type="ECO:0000259" key="2">
    <source>
        <dbReference type="Pfam" id="PF00561"/>
    </source>
</evidence>
<organism evidence="3 4">
    <name type="scientific">Microbacterium laevaniformans</name>
    <dbReference type="NCBI Taxonomy" id="36807"/>
    <lineage>
        <taxon>Bacteria</taxon>
        <taxon>Bacillati</taxon>
        <taxon>Actinomycetota</taxon>
        <taxon>Actinomycetes</taxon>
        <taxon>Micrococcales</taxon>
        <taxon>Microbacteriaceae</taxon>
        <taxon>Microbacterium</taxon>
    </lineage>
</organism>
<dbReference type="EC" id="2.3.1.31" evidence="3"/>